<keyword evidence="2" id="KW-1185">Reference proteome</keyword>
<name>A0ACC0K7C6_CHOFU</name>
<dbReference type="EMBL" id="CM046107">
    <property type="protein sequence ID" value="KAI8432382.1"/>
    <property type="molecule type" value="Genomic_DNA"/>
</dbReference>
<comment type="caution">
    <text evidence="1">The sequence shown here is derived from an EMBL/GenBank/DDBJ whole genome shotgun (WGS) entry which is preliminary data.</text>
</comment>
<protein>
    <submittedName>
        <fullName evidence="1">Uncharacterized protein</fullName>
    </submittedName>
</protein>
<dbReference type="Proteomes" id="UP001064048">
    <property type="component" value="Chromosome 7"/>
</dbReference>
<organism evidence="1 2">
    <name type="scientific">Choristoneura fumiferana</name>
    <name type="common">Spruce budworm moth</name>
    <name type="synonym">Archips fumiferana</name>
    <dbReference type="NCBI Taxonomy" id="7141"/>
    <lineage>
        <taxon>Eukaryota</taxon>
        <taxon>Metazoa</taxon>
        <taxon>Ecdysozoa</taxon>
        <taxon>Arthropoda</taxon>
        <taxon>Hexapoda</taxon>
        <taxon>Insecta</taxon>
        <taxon>Pterygota</taxon>
        <taxon>Neoptera</taxon>
        <taxon>Endopterygota</taxon>
        <taxon>Lepidoptera</taxon>
        <taxon>Glossata</taxon>
        <taxon>Ditrysia</taxon>
        <taxon>Tortricoidea</taxon>
        <taxon>Tortricidae</taxon>
        <taxon>Tortricinae</taxon>
        <taxon>Choristoneura</taxon>
    </lineage>
</organism>
<proteinExistence type="predicted"/>
<evidence type="ECO:0000313" key="2">
    <source>
        <dbReference type="Proteomes" id="UP001064048"/>
    </source>
</evidence>
<gene>
    <name evidence="1" type="ORF">MSG28_004789</name>
</gene>
<evidence type="ECO:0000313" key="1">
    <source>
        <dbReference type="EMBL" id="KAI8432382.1"/>
    </source>
</evidence>
<accession>A0ACC0K7C6</accession>
<reference evidence="1 2" key="1">
    <citation type="journal article" date="2022" name="Genome Biol. Evol.">
        <title>The Spruce Budworm Genome: Reconstructing the Evolutionary History of Antifreeze Proteins.</title>
        <authorList>
            <person name="Beliveau C."/>
            <person name="Gagne P."/>
            <person name="Picq S."/>
            <person name="Vernygora O."/>
            <person name="Keeling C.I."/>
            <person name="Pinkney K."/>
            <person name="Doucet D."/>
            <person name="Wen F."/>
            <person name="Johnston J.S."/>
            <person name="Maaroufi H."/>
            <person name="Boyle B."/>
            <person name="Laroche J."/>
            <person name="Dewar K."/>
            <person name="Juretic N."/>
            <person name="Blackburn G."/>
            <person name="Nisole A."/>
            <person name="Brunet B."/>
            <person name="Brandao M."/>
            <person name="Lumley L."/>
            <person name="Duan J."/>
            <person name="Quan G."/>
            <person name="Lucarotti C.J."/>
            <person name="Roe A.D."/>
            <person name="Sperling F.A.H."/>
            <person name="Levesque R.C."/>
            <person name="Cusson M."/>
        </authorList>
    </citation>
    <scope>NUCLEOTIDE SEQUENCE [LARGE SCALE GENOMIC DNA]</scope>
    <source>
        <strain evidence="1">Glfc:IPQL:Cfum</strain>
    </source>
</reference>
<sequence length="629" mass="69136">MASTLRRSAYQAAKRSNVPALQAVRHSSSEQKILTSVYKDLPKVNYTINDFIWQNLDRWPDKTATVCALTGHGYTYAQTHRMSISFAASLRTKLKLKNDDKVAVILPNMPEYPCALLGVLEAGCIASLMNPAYTARHGYTYAQTHRMSISFAASLRTKLKLKNDDKVAVILPNMPEYPCALLGVLEAGCIASLMNPAYTAHDLKHQLSKVDCKAIIASKLSYASIKEALSALKINIPIILTDNDDLPEGAIKFAEFAEDFNVNTDCLKSVKRGPNDVAILPFSSGTTGFPKGVVIDHKSAVAMNMQIADPNIVAIKETTATYQSVLPAILPFFHIFGFNALMVNQMYFGVKLVTMPYFKPDLFLQTLTKFKANVLFLVPPMVVFLGKHPAVTPAHMETVHSIISGAAPISSDDAAAIVTKNKNLVFRQGYGLTETNGCITIGRKDDTNHASVGHVIASSEVKIADLQTHEALGPGEEGEIWFRSPNLMRGYYKDEEATKEVMTADGWFKTGDIGKYDENKYLYVTDRMKELIKVKGFQVAPAELEAIIRAHPKIADCAVVGVPDPITGELPKAFIVPLPNQTVSSEEIMEFVNSKVVSFKKITEVQTIEAIPKNPAGKILRKDLKAKYC</sequence>